<proteinExistence type="predicted"/>
<evidence type="ECO:0000256" key="4">
    <source>
        <dbReference type="SAM" id="MobiDB-lite"/>
    </source>
</evidence>
<evidence type="ECO:0000313" key="6">
    <source>
        <dbReference type="EMBL" id="TQM66046.1"/>
    </source>
</evidence>
<dbReference type="InterPro" id="IPR041664">
    <property type="entry name" value="AAA_16"/>
</dbReference>
<evidence type="ECO:0000256" key="1">
    <source>
        <dbReference type="ARBA" id="ARBA00023015"/>
    </source>
</evidence>
<feature type="compositionally biased region" description="Basic and acidic residues" evidence="4">
    <location>
        <begin position="509"/>
        <end position="519"/>
    </location>
</feature>
<feature type="domain" description="HTH luxR-type" evidence="5">
    <location>
        <begin position="824"/>
        <end position="889"/>
    </location>
</feature>
<dbReference type="RefSeq" id="WP_141916097.1">
    <property type="nucleotide sequence ID" value="NZ_BAAAYS010000009.1"/>
</dbReference>
<dbReference type="InterPro" id="IPR027417">
    <property type="entry name" value="P-loop_NTPase"/>
</dbReference>
<dbReference type="InterPro" id="IPR003593">
    <property type="entry name" value="AAA+_ATPase"/>
</dbReference>
<evidence type="ECO:0000256" key="3">
    <source>
        <dbReference type="ARBA" id="ARBA00023163"/>
    </source>
</evidence>
<dbReference type="PANTHER" id="PTHR44688:SF16">
    <property type="entry name" value="DNA-BINDING TRANSCRIPTIONAL ACTIVATOR DEVR_DOSR"/>
    <property type="match status" value="1"/>
</dbReference>
<dbReference type="SUPFAM" id="SSF46894">
    <property type="entry name" value="C-terminal effector domain of the bipartite response regulators"/>
    <property type="match status" value="1"/>
</dbReference>
<dbReference type="Gene3D" id="3.40.50.300">
    <property type="entry name" value="P-loop containing nucleotide triphosphate hydrolases"/>
    <property type="match status" value="1"/>
</dbReference>
<dbReference type="SUPFAM" id="SSF52540">
    <property type="entry name" value="P-loop containing nucleoside triphosphate hydrolases"/>
    <property type="match status" value="1"/>
</dbReference>
<dbReference type="PROSITE" id="PS50043">
    <property type="entry name" value="HTH_LUXR_2"/>
    <property type="match status" value="1"/>
</dbReference>
<dbReference type="InterPro" id="IPR000792">
    <property type="entry name" value="Tscrpt_reg_LuxR_C"/>
</dbReference>
<dbReference type="Gene3D" id="1.10.10.10">
    <property type="entry name" value="Winged helix-like DNA-binding domain superfamily/Winged helix DNA-binding domain"/>
    <property type="match status" value="1"/>
</dbReference>
<dbReference type="PANTHER" id="PTHR44688">
    <property type="entry name" value="DNA-BINDING TRANSCRIPTIONAL ACTIVATOR DEVR_DOSR"/>
    <property type="match status" value="1"/>
</dbReference>
<evidence type="ECO:0000256" key="2">
    <source>
        <dbReference type="ARBA" id="ARBA00023125"/>
    </source>
</evidence>
<dbReference type="AlphaFoldDB" id="A0A543I614"/>
<dbReference type="Proteomes" id="UP000318331">
    <property type="component" value="Unassembled WGS sequence"/>
</dbReference>
<evidence type="ECO:0000259" key="5">
    <source>
        <dbReference type="PROSITE" id="PS50043"/>
    </source>
</evidence>
<dbReference type="SMART" id="SM00421">
    <property type="entry name" value="HTH_LUXR"/>
    <property type="match status" value="1"/>
</dbReference>
<dbReference type="InterPro" id="IPR016032">
    <property type="entry name" value="Sig_transdc_resp-reg_C-effctor"/>
</dbReference>
<organism evidence="6 7">
    <name type="scientific">Klugiella xanthotipulae</name>
    <dbReference type="NCBI Taxonomy" id="244735"/>
    <lineage>
        <taxon>Bacteria</taxon>
        <taxon>Bacillati</taxon>
        <taxon>Actinomycetota</taxon>
        <taxon>Actinomycetes</taxon>
        <taxon>Micrococcales</taxon>
        <taxon>Microbacteriaceae</taxon>
        <taxon>Klugiella</taxon>
    </lineage>
</organism>
<sequence>MIPPDYETALNALNDQQEGLVLIRGERGIGKTTALRYVAEHSTQPTIWVTINPEEMALPLSGILSITHASNNDELRAFGDRLWDERDTVSYFDAARELRSLLHKFTPYPAVLIIDDIDLIDHLSAQILGALSGRLVGTRISIVASLSPGTEPSPLSHVSMIDLHPLEYANIARIIEPLLSPDFTESTLPAVTMASEGNPATALELLAHNWARMAQGRQFVTLPLRSGPITRARITQQLARLSPLALEVLNYLSTARTVAIGELLQVLPDTEAAIDALTATALVLRLGDDLSLTGYAARSVVYWSIPSETRVEMHAALAAASTPGSAMFVWHSSFGRSSPTSSLDLLDSAITLIDAPLARFPYDLIERAVMLGLPDPEAASRLLVISYALVRRGQFSLAHHYLSLTATMTMSAQERMRSMNLKVQSEHLTRQVLHDTAALEVLAQYGHEDPDEAAALRAYLVLYRTTRWELREAHELAVELREALARGFKEPTGIVLAVLAHLDVFNSDPERVTTPEPARDPVTGSTAGSTATFSAGTERERETLMLRGRYLTYNEQYAEARDIFERLIAFPDPLWAGAARILIAENERQSGNYFGMFEMVKLMMTSNLTPALYRPTRTLLEAEYWREQGDQKKSVQLREELFTRHLGRQNPSLSIRHSAYRGARYLHRGALDVALQLLTPAYAASREVGSPPLTRLDADMVEVLVRVGDLSEAQRVTEELARHMERSTSRWGELALLRCRALVAEGPESITLFDQLLAEITPSDNPYEHARTLTAFAARVESLGNSRRARRLNLTASALYRDLGLPAWADILDAASPPTPTRHPATPEVELTPEETRIADMVVRGMRNYEIATECRMSSRSVEARLTVLYRKLGIRSRGEVSAALRRLQTPPAGTPQKTAD</sequence>
<dbReference type="OrthoDB" id="5476461at2"/>
<name>A0A543I614_9MICO</name>
<dbReference type="SMART" id="SM00382">
    <property type="entry name" value="AAA"/>
    <property type="match status" value="1"/>
</dbReference>
<keyword evidence="7" id="KW-1185">Reference proteome</keyword>
<gene>
    <name evidence="6" type="ORF">FB466_0867</name>
</gene>
<keyword evidence="3" id="KW-0804">Transcription</keyword>
<comment type="caution">
    <text evidence="6">The sequence shown here is derived from an EMBL/GenBank/DDBJ whole genome shotgun (WGS) entry which is preliminary data.</text>
</comment>
<dbReference type="Pfam" id="PF13191">
    <property type="entry name" value="AAA_16"/>
    <property type="match status" value="1"/>
</dbReference>
<feature type="region of interest" description="Disordered" evidence="4">
    <location>
        <begin position="509"/>
        <end position="538"/>
    </location>
</feature>
<dbReference type="Pfam" id="PF00196">
    <property type="entry name" value="GerE"/>
    <property type="match status" value="1"/>
</dbReference>
<dbReference type="GO" id="GO:0006355">
    <property type="term" value="P:regulation of DNA-templated transcription"/>
    <property type="evidence" value="ECO:0007669"/>
    <property type="project" value="InterPro"/>
</dbReference>
<dbReference type="EMBL" id="VFPN01000001">
    <property type="protein sequence ID" value="TQM66046.1"/>
    <property type="molecule type" value="Genomic_DNA"/>
</dbReference>
<protein>
    <submittedName>
        <fullName evidence="6">Regulatory LuxR family protein</fullName>
    </submittedName>
</protein>
<keyword evidence="1" id="KW-0805">Transcription regulation</keyword>
<keyword evidence="2" id="KW-0238">DNA-binding</keyword>
<feature type="compositionally biased region" description="Low complexity" evidence="4">
    <location>
        <begin position="523"/>
        <end position="536"/>
    </location>
</feature>
<dbReference type="GO" id="GO:0003677">
    <property type="term" value="F:DNA binding"/>
    <property type="evidence" value="ECO:0007669"/>
    <property type="project" value="UniProtKB-KW"/>
</dbReference>
<evidence type="ECO:0000313" key="7">
    <source>
        <dbReference type="Proteomes" id="UP000318331"/>
    </source>
</evidence>
<dbReference type="InterPro" id="IPR036388">
    <property type="entry name" value="WH-like_DNA-bd_sf"/>
</dbReference>
<reference evidence="6 7" key="1">
    <citation type="submission" date="2019-06" db="EMBL/GenBank/DDBJ databases">
        <title>Sequencing the genomes of 1000 actinobacteria strains.</title>
        <authorList>
            <person name="Klenk H.-P."/>
        </authorList>
    </citation>
    <scope>NUCLEOTIDE SEQUENCE [LARGE SCALE GENOMIC DNA]</scope>
    <source>
        <strain evidence="6 7">DSM 18031</strain>
    </source>
</reference>
<accession>A0A543I614</accession>